<dbReference type="InterPro" id="IPR036960">
    <property type="entry name" value="T-box_sf"/>
</dbReference>
<dbReference type="Gene3D" id="2.60.40.820">
    <property type="entry name" value="Transcription factor, T-box"/>
    <property type="match status" value="1"/>
</dbReference>
<dbReference type="PANTHER" id="PTHR11267:SF204">
    <property type="entry name" value="SPADETAIL"/>
    <property type="match status" value="1"/>
</dbReference>
<feature type="domain" description="T-box" evidence="6">
    <location>
        <begin position="289"/>
        <end position="489"/>
    </location>
</feature>
<dbReference type="GO" id="GO:0005634">
    <property type="term" value="C:nucleus"/>
    <property type="evidence" value="ECO:0007669"/>
    <property type="project" value="UniProtKB-SubCell"/>
</dbReference>
<protein>
    <submittedName>
        <fullName evidence="9">T-box domain-containing protein</fullName>
    </submittedName>
</protein>
<sequence length="498" mass="56067">MNEHRVWSSHIYSEGQGSSSYWFPSQTPALVTSSSFPSGAHDTLLVAAQNPQNSLMQVQYSRTDIDGSPHPTAFYQEAIPHSSDADFMVHYPYYQDPLCPSSVQCQIDLNGSTYFKPALTTHDRYQNLHDFENSNIAHELQQNQSQQRQQYYFDNVLDYQSHTLNVTGDWPPFGMVTQDTYQPTNPSLSLPQMASKIEAGHGTGHEGILPEAAVGGTSARLEVQRSPSSPPPAVNQDLYSALLAIAQAVPYVWHTNFDSPREEFASICVAGADFKLSNLVARPAITLRLSDKASWQAAWPYRMEMITSKNGRRIFPTLTVIVEGLEVDKRYTIFLDLMPKDQNLYRLHSNGWIPCRTISHSPQSNQFSSIYVSCDPCEKGSKLMAHGVDFKPVKITNNVSTAIKKNQIFARGMQIYLPRYHIVRHLAPEETTACYSNAKGWQSDSPADLEHVGTYIIPETEFIAVTAYRSKHVSSTKISRNPYAKAFRCHRRLFKSPF</sequence>
<evidence type="ECO:0000256" key="2">
    <source>
        <dbReference type="ARBA" id="ARBA00023125"/>
    </source>
</evidence>
<dbReference type="PROSITE" id="PS50252">
    <property type="entry name" value="TBOX_3"/>
    <property type="match status" value="1"/>
</dbReference>
<dbReference type="PRINTS" id="PR00937">
    <property type="entry name" value="TBOX"/>
</dbReference>
<dbReference type="GO" id="GO:0045893">
    <property type="term" value="P:positive regulation of DNA-templated transcription"/>
    <property type="evidence" value="ECO:0007669"/>
    <property type="project" value="InterPro"/>
</dbReference>
<evidence type="ECO:0000256" key="3">
    <source>
        <dbReference type="ARBA" id="ARBA00023163"/>
    </source>
</evidence>
<comment type="subcellular location">
    <subcellularLocation>
        <location evidence="5">Nucleus</location>
    </subcellularLocation>
</comment>
<evidence type="ECO:0000259" key="6">
    <source>
        <dbReference type="PROSITE" id="PS50252"/>
    </source>
</evidence>
<dbReference type="WBParaSite" id="TASK_0000833601-mRNA-1">
    <property type="protein sequence ID" value="TASK_0000833601-mRNA-1"/>
    <property type="gene ID" value="TASK_0000833601"/>
</dbReference>
<dbReference type="GO" id="GO:0001708">
    <property type="term" value="P:cell fate specification"/>
    <property type="evidence" value="ECO:0007669"/>
    <property type="project" value="TreeGrafter"/>
</dbReference>
<dbReference type="InterPro" id="IPR001699">
    <property type="entry name" value="TF_T-box"/>
</dbReference>
<dbReference type="SMART" id="SM00425">
    <property type="entry name" value="TBOX"/>
    <property type="match status" value="1"/>
</dbReference>
<dbReference type="InterPro" id="IPR008967">
    <property type="entry name" value="p53-like_TF_DNA-bd_sf"/>
</dbReference>
<dbReference type="InterPro" id="IPR046360">
    <property type="entry name" value="T-box_DNA-bd"/>
</dbReference>
<name>A0A0R3WCB4_TAEAS</name>
<proteinExistence type="predicted"/>
<dbReference type="STRING" id="60517.A0A0R3WCB4"/>
<gene>
    <name evidence="7" type="ORF">TASK_LOCUS8337</name>
</gene>
<dbReference type="GO" id="GO:0000981">
    <property type="term" value="F:DNA-binding transcription factor activity, RNA polymerase II-specific"/>
    <property type="evidence" value="ECO:0007669"/>
    <property type="project" value="TreeGrafter"/>
</dbReference>
<dbReference type="GO" id="GO:0000785">
    <property type="term" value="C:chromatin"/>
    <property type="evidence" value="ECO:0007669"/>
    <property type="project" value="TreeGrafter"/>
</dbReference>
<keyword evidence="8" id="KW-1185">Reference proteome</keyword>
<dbReference type="GO" id="GO:0000978">
    <property type="term" value="F:RNA polymerase II cis-regulatory region sequence-specific DNA binding"/>
    <property type="evidence" value="ECO:0007669"/>
    <property type="project" value="InterPro"/>
</dbReference>
<organism evidence="9">
    <name type="scientific">Taenia asiatica</name>
    <name type="common">Asian tapeworm</name>
    <dbReference type="NCBI Taxonomy" id="60517"/>
    <lineage>
        <taxon>Eukaryota</taxon>
        <taxon>Metazoa</taxon>
        <taxon>Spiralia</taxon>
        <taxon>Lophotrochozoa</taxon>
        <taxon>Platyhelminthes</taxon>
        <taxon>Cestoda</taxon>
        <taxon>Eucestoda</taxon>
        <taxon>Cyclophyllidea</taxon>
        <taxon>Taeniidae</taxon>
        <taxon>Taenia</taxon>
    </lineage>
</organism>
<evidence type="ECO:0000256" key="4">
    <source>
        <dbReference type="ARBA" id="ARBA00023242"/>
    </source>
</evidence>
<evidence type="ECO:0000313" key="8">
    <source>
        <dbReference type="Proteomes" id="UP000282613"/>
    </source>
</evidence>
<dbReference type="AlphaFoldDB" id="A0A0R3WCB4"/>
<dbReference type="Pfam" id="PF00907">
    <property type="entry name" value="T-box"/>
    <property type="match status" value="1"/>
</dbReference>
<evidence type="ECO:0000256" key="1">
    <source>
        <dbReference type="ARBA" id="ARBA00023015"/>
    </source>
</evidence>
<evidence type="ECO:0000313" key="7">
    <source>
        <dbReference type="EMBL" id="VDK40062.1"/>
    </source>
</evidence>
<comment type="caution">
    <text evidence="5">Lacks conserved residue(s) required for the propagation of feature annotation.</text>
</comment>
<dbReference type="EMBL" id="UYRS01018778">
    <property type="protein sequence ID" value="VDK40062.1"/>
    <property type="molecule type" value="Genomic_DNA"/>
</dbReference>
<evidence type="ECO:0000313" key="9">
    <source>
        <dbReference type="WBParaSite" id="TASK_0000833601-mRNA-1"/>
    </source>
</evidence>
<keyword evidence="4 5" id="KW-0539">Nucleus</keyword>
<reference evidence="7 8" key="2">
    <citation type="submission" date="2018-11" db="EMBL/GenBank/DDBJ databases">
        <authorList>
            <consortium name="Pathogen Informatics"/>
        </authorList>
    </citation>
    <scope>NUCLEOTIDE SEQUENCE [LARGE SCALE GENOMIC DNA]</scope>
</reference>
<keyword evidence="2 5" id="KW-0238">DNA-binding</keyword>
<dbReference type="OrthoDB" id="7442607at2759"/>
<accession>A0A0R3WCB4</accession>
<keyword evidence="1" id="KW-0805">Transcription regulation</keyword>
<dbReference type="SUPFAM" id="SSF49417">
    <property type="entry name" value="p53-like transcription factors"/>
    <property type="match status" value="1"/>
</dbReference>
<keyword evidence="3" id="KW-0804">Transcription</keyword>
<dbReference type="Proteomes" id="UP000282613">
    <property type="component" value="Unassembled WGS sequence"/>
</dbReference>
<dbReference type="CDD" id="cd00182">
    <property type="entry name" value="T-box"/>
    <property type="match status" value="1"/>
</dbReference>
<reference evidence="9" key="1">
    <citation type="submission" date="2017-02" db="UniProtKB">
        <authorList>
            <consortium name="WormBaseParasite"/>
        </authorList>
    </citation>
    <scope>IDENTIFICATION</scope>
</reference>
<evidence type="ECO:0000256" key="5">
    <source>
        <dbReference type="PROSITE-ProRule" id="PRU00201"/>
    </source>
</evidence>
<dbReference type="PANTHER" id="PTHR11267">
    <property type="entry name" value="T-BOX PROTEIN-RELATED"/>
    <property type="match status" value="1"/>
</dbReference>